<feature type="transmembrane region" description="Helical" evidence="2">
    <location>
        <begin position="32"/>
        <end position="52"/>
    </location>
</feature>
<evidence type="ECO:0000256" key="2">
    <source>
        <dbReference type="SAM" id="Phobius"/>
    </source>
</evidence>
<sequence length="118" mass="12369">MAAIGILVGVIGGLNAAVIGYTLIGLSFGMSLLLYPLIGVPSAILAIVLLWAHRKTRGALLRFASSQSRMADQIQPGTPRQDTARVKIRPAVRQPARRAPQASAKAAKTATVAVFPTP</sequence>
<reference evidence="4" key="1">
    <citation type="submission" date="2015-05" db="EMBL/GenBank/DDBJ databases">
        <authorList>
            <person name="Rodrigo-Torres Lidia"/>
            <person name="Arahal R.David."/>
        </authorList>
    </citation>
    <scope>NUCLEOTIDE SEQUENCE [LARGE SCALE GENOMIC DNA]</scope>
    <source>
        <strain evidence="4">CECT 7321</strain>
    </source>
</reference>
<keyword evidence="2" id="KW-0472">Membrane</keyword>
<dbReference type="EMBL" id="CVRL01000013">
    <property type="protein sequence ID" value="CRL10649.1"/>
    <property type="molecule type" value="Genomic_DNA"/>
</dbReference>
<proteinExistence type="predicted"/>
<evidence type="ECO:0000313" key="3">
    <source>
        <dbReference type="EMBL" id="CRL10649.1"/>
    </source>
</evidence>
<protein>
    <submittedName>
        <fullName evidence="3">Uncharacterized protein</fullName>
    </submittedName>
</protein>
<keyword evidence="2" id="KW-1133">Transmembrane helix</keyword>
<dbReference type="RefSeq" id="WP_050673038.1">
    <property type="nucleotide sequence ID" value="NZ_CVRL01000013.1"/>
</dbReference>
<dbReference type="Proteomes" id="UP000043764">
    <property type="component" value="Unassembled WGS sequence"/>
</dbReference>
<keyword evidence="2" id="KW-0812">Transmembrane</keyword>
<organism evidence="3 4">
    <name type="scientific">Phaeobacter italicus</name>
    <dbReference type="NCBI Taxonomy" id="481446"/>
    <lineage>
        <taxon>Bacteria</taxon>
        <taxon>Pseudomonadati</taxon>
        <taxon>Pseudomonadota</taxon>
        <taxon>Alphaproteobacteria</taxon>
        <taxon>Rhodobacterales</taxon>
        <taxon>Roseobacteraceae</taxon>
        <taxon>Phaeobacter</taxon>
    </lineage>
</organism>
<name>A0A0H5D0R4_9RHOB</name>
<dbReference type="AlphaFoldDB" id="A0A0H5D0R4"/>
<evidence type="ECO:0000313" key="4">
    <source>
        <dbReference type="Proteomes" id="UP000043764"/>
    </source>
</evidence>
<accession>A0A0H5D0R4</accession>
<feature type="region of interest" description="Disordered" evidence="1">
    <location>
        <begin position="97"/>
        <end position="118"/>
    </location>
</feature>
<keyword evidence="4" id="KW-1185">Reference proteome</keyword>
<gene>
    <name evidence="3" type="ORF">NIT7321_01495</name>
</gene>
<evidence type="ECO:0000256" key="1">
    <source>
        <dbReference type="SAM" id="MobiDB-lite"/>
    </source>
</evidence>